<gene>
    <name evidence="1" type="ORF">AVEN_221295_1</name>
</gene>
<keyword evidence="2" id="KW-1185">Reference proteome</keyword>
<evidence type="ECO:0000313" key="2">
    <source>
        <dbReference type="Proteomes" id="UP000499080"/>
    </source>
</evidence>
<name>A0A4Y2B0V1_ARAVE</name>
<accession>A0A4Y2B0V1</accession>
<organism evidence="1 2">
    <name type="scientific">Araneus ventricosus</name>
    <name type="common">Orbweaver spider</name>
    <name type="synonym">Epeira ventricosa</name>
    <dbReference type="NCBI Taxonomy" id="182803"/>
    <lineage>
        <taxon>Eukaryota</taxon>
        <taxon>Metazoa</taxon>
        <taxon>Ecdysozoa</taxon>
        <taxon>Arthropoda</taxon>
        <taxon>Chelicerata</taxon>
        <taxon>Arachnida</taxon>
        <taxon>Araneae</taxon>
        <taxon>Araneomorphae</taxon>
        <taxon>Entelegynae</taxon>
        <taxon>Araneoidea</taxon>
        <taxon>Araneidae</taxon>
        <taxon>Araneus</taxon>
    </lineage>
</organism>
<sequence length="118" mass="13448">MDEFTLGAQSFRAENTLPVFLWRSNMPEVCSGHGSSTLPQISKTENSSIHELSLNKPEALSLISQCSNSCRTRVRENGRAKLQFGRFPIITIYFTILPRCFYDILNAAQRRKNIVRIL</sequence>
<reference evidence="1 2" key="1">
    <citation type="journal article" date="2019" name="Sci. Rep.">
        <title>Orb-weaving spider Araneus ventricosus genome elucidates the spidroin gene catalogue.</title>
        <authorList>
            <person name="Kono N."/>
            <person name="Nakamura H."/>
            <person name="Ohtoshi R."/>
            <person name="Moran D.A.P."/>
            <person name="Shinohara A."/>
            <person name="Yoshida Y."/>
            <person name="Fujiwara M."/>
            <person name="Mori M."/>
            <person name="Tomita M."/>
            <person name="Arakawa K."/>
        </authorList>
    </citation>
    <scope>NUCLEOTIDE SEQUENCE [LARGE SCALE GENOMIC DNA]</scope>
</reference>
<dbReference type="Proteomes" id="UP000499080">
    <property type="component" value="Unassembled WGS sequence"/>
</dbReference>
<proteinExistence type="predicted"/>
<protein>
    <submittedName>
        <fullName evidence="1">Uncharacterized protein</fullName>
    </submittedName>
</protein>
<comment type="caution">
    <text evidence="1">The sequence shown here is derived from an EMBL/GenBank/DDBJ whole genome shotgun (WGS) entry which is preliminary data.</text>
</comment>
<dbReference type="AlphaFoldDB" id="A0A4Y2B0V1"/>
<dbReference type="EMBL" id="BGPR01000041">
    <property type="protein sequence ID" value="GBL85059.1"/>
    <property type="molecule type" value="Genomic_DNA"/>
</dbReference>
<evidence type="ECO:0000313" key="1">
    <source>
        <dbReference type="EMBL" id="GBL85059.1"/>
    </source>
</evidence>